<reference evidence="3" key="1">
    <citation type="journal article" date="2014" name="Int. J. Syst. Evol. Microbiol.">
        <title>Complete genome sequence of Corynebacterium casei LMG S-19264T (=DSM 44701T), isolated from a smear-ripened cheese.</title>
        <authorList>
            <consortium name="US DOE Joint Genome Institute (JGI-PGF)"/>
            <person name="Walter F."/>
            <person name="Albersmeier A."/>
            <person name="Kalinowski J."/>
            <person name="Ruckert C."/>
        </authorList>
    </citation>
    <scope>NUCLEOTIDE SEQUENCE</scope>
    <source>
        <strain evidence="3">KCTC 22169</strain>
    </source>
</reference>
<reference evidence="3" key="2">
    <citation type="submission" date="2020-09" db="EMBL/GenBank/DDBJ databases">
        <authorList>
            <person name="Sun Q."/>
            <person name="Kim S."/>
        </authorList>
    </citation>
    <scope>NUCLEOTIDE SEQUENCE</scope>
    <source>
        <strain evidence="3">KCTC 22169</strain>
    </source>
</reference>
<dbReference type="EMBL" id="BMXR01000012">
    <property type="protein sequence ID" value="GGX68236.1"/>
    <property type="molecule type" value="Genomic_DNA"/>
</dbReference>
<evidence type="ECO:0000259" key="1">
    <source>
        <dbReference type="Pfam" id="PF13847"/>
    </source>
</evidence>
<feature type="domain" description="Methyltransferase" evidence="1">
    <location>
        <begin position="174"/>
        <end position="281"/>
    </location>
</feature>
<comment type="caution">
    <text evidence="3">The sequence shown here is derived from an EMBL/GenBank/DDBJ whole genome shotgun (WGS) entry which is preliminary data.</text>
</comment>
<dbReference type="Gene3D" id="3.40.50.150">
    <property type="entry name" value="Vaccinia Virus protein VP39"/>
    <property type="match status" value="1"/>
</dbReference>
<dbReference type="Gene3D" id="1.10.10.10">
    <property type="entry name" value="Winged helix-like DNA-binding domain superfamily/Winged helix DNA-binding domain"/>
    <property type="match status" value="1"/>
</dbReference>
<dbReference type="InterPro" id="IPR053173">
    <property type="entry name" value="SAM-binding_MTase"/>
</dbReference>
<dbReference type="InterPro" id="IPR036390">
    <property type="entry name" value="WH_DNA-bd_sf"/>
</dbReference>
<accession>A0A918NHL1</accession>
<dbReference type="CDD" id="cd02440">
    <property type="entry name" value="AdoMet_MTases"/>
    <property type="match status" value="1"/>
</dbReference>
<dbReference type="InterPro" id="IPR048711">
    <property type="entry name" value="WHD_Rv2258c"/>
</dbReference>
<evidence type="ECO:0000313" key="3">
    <source>
        <dbReference type="EMBL" id="GGX68236.1"/>
    </source>
</evidence>
<evidence type="ECO:0000259" key="2">
    <source>
        <dbReference type="Pfam" id="PF21320"/>
    </source>
</evidence>
<dbReference type="PANTHER" id="PTHR45128">
    <property type="entry name" value="METHYLTRANSFERASE TYPE 11"/>
    <property type="match status" value="1"/>
</dbReference>
<dbReference type="SUPFAM" id="SSF53335">
    <property type="entry name" value="S-adenosyl-L-methionine-dependent methyltransferases"/>
    <property type="match status" value="1"/>
</dbReference>
<dbReference type="InterPro" id="IPR036388">
    <property type="entry name" value="WH-like_DNA-bd_sf"/>
</dbReference>
<dbReference type="Proteomes" id="UP000626148">
    <property type="component" value="Unassembled WGS sequence"/>
</dbReference>
<name>A0A918NHL1_9GAMM</name>
<proteinExistence type="predicted"/>
<protein>
    <submittedName>
        <fullName evidence="3">Transcriptional regulator</fullName>
    </submittedName>
</protein>
<dbReference type="SUPFAM" id="SSF46785">
    <property type="entry name" value="Winged helix' DNA-binding domain"/>
    <property type="match status" value="1"/>
</dbReference>
<dbReference type="InterPro" id="IPR029063">
    <property type="entry name" value="SAM-dependent_MTases_sf"/>
</dbReference>
<evidence type="ECO:0000313" key="4">
    <source>
        <dbReference type="Proteomes" id="UP000626148"/>
    </source>
</evidence>
<keyword evidence="4" id="KW-1185">Reference proteome</keyword>
<organism evidence="3 4">
    <name type="scientific">Saccharospirillum salsuginis</name>
    <dbReference type="NCBI Taxonomy" id="418750"/>
    <lineage>
        <taxon>Bacteria</taxon>
        <taxon>Pseudomonadati</taxon>
        <taxon>Pseudomonadota</taxon>
        <taxon>Gammaproteobacteria</taxon>
        <taxon>Oceanospirillales</taxon>
        <taxon>Saccharospirillaceae</taxon>
        <taxon>Saccharospirillum</taxon>
    </lineage>
</organism>
<dbReference type="AlphaFoldDB" id="A0A918NHL1"/>
<sequence length="357" mass="38991">MPFDTHTAQRDPAAFADRLGEQINGAAVVTMISLGHRLGLFDRLAITSPCTSQSLAEACDLNERYVSEWLAVMVTGDVLDYDASSATYRLDPGHAACLTRSASPDNLAVVAQYIPLIAGMEERLLQCFRTGTGLAYPDYPCFHQVMADDSYQTVVTALFDHILPLIPGLTDRLNEGIDVLDAGCGAGKALLALAQAFPRSRFVGYDLCLEAFEPTRARAEELGLDNLHFEQRDLRAFDEPGRYDWIASFDAIHDQAAPDALLAGIARALKPGGVYLMQDIAGSSYLENNLVHPLGPLLYSISCAHCTPISIGQGGPGLGTMWGEETARHYLHQAGFDDIQVQRLDHDPFNVYFVARR</sequence>
<dbReference type="RefSeq" id="WP_189612027.1">
    <property type="nucleotide sequence ID" value="NZ_BMXR01000012.1"/>
</dbReference>
<dbReference type="PANTHER" id="PTHR45128:SF1">
    <property type="entry name" value="S-ADENOSYLMETHIONINE-DEPENDENT METHYLTRANSFERASE RV2258C"/>
    <property type="match status" value="1"/>
</dbReference>
<feature type="domain" description="S-adenosylmethionine-dependent methyltransferase Rv2258c-like winged HTH" evidence="2">
    <location>
        <begin position="26"/>
        <end position="100"/>
    </location>
</feature>
<dbReference type="Pfam" id="PF13847">
    <property type="entry name" value="Methyltransf_31"/>
    <property type="match status" value="1"/>
</dbReference>
<dbReference type="InterPro" id="IPR025714">
    <property type="entry name" value="Methyltranfer_dom"/>
</dbReference>
<dbReference type="Pfam" id="PF21320">
    <property type="entry name" value="WHD_Rv2258c"/>
    <property type="match status" value="1"/>
</dbReference>
<gene>
    <name evidence="3" type="ORF">GCM10007392_39750</name>
</gene>